<dbReference type="EMBL" id="JAACJL010000058">
    <property type="protein sequence ID" value="KAF4611216.1"/>
    <property type="molecule type" value="Genomic_DNA"/>
</dbReference>
<sequence>MIQGRDKAEGRPRRNTVAVASLVASGDIKPPTQDDQSDKSSSADAESLAKFPLAREKRRFKFKHMVHKLYERKEDWAKLINEVVRNSKNEFRPLAECQNIAPTNLKTKEDTKDQQKMSKNTNTILLKDTTNKGGERRPNATAIRRRSVSVVGGSKNPPVSPTLRSPIAGTFAEAQTRVVKKRCIGRRKSMSGAMDERGNWVYEAAVSSVDVESPTAPAPSSLLTSDWELGLSKYGELGSRGIPNGKDRAIGAMRKRAISTNLKDLTVPAMMPLHQVSNINKQGLAARRRRVLFDTMNQKDEPLRRPEKRPFAA</sequence>
<dbReference type="Proteomes" id="UP000521872">
    <property type="component" value="Unassembled WGS sequence"/>
</dbReference>
<feature type="region of interest" description="Disordered" evidence="1">
    <location>
        <begin position="292"/>
        <end position="313"/>
    </location>
</feature>
<reference evidence="2 3" key="1">
    <citation type="submission" date="2019-12" db="EMBL/GenBank/DDBJ databases">
        <authorList>
            <person name="Floudas D."/>
            <person name="Bentzer J."/>
            <person name="Ahren D."/>
            <person name="Johansson T."/>
            <person name="Persson P."/>
            <person name="Tunlid A."/>
        </authorList>
    </citation>
    <scope>NUCLEOTIDE SEQUENCE [LARGE SCALE GENOMIC DNA]</scope>
    <source>
        <strain evidence="2 3">CBS 102.39</strain>
    </source>
</reference>
<proteinExistence type="predicted"/>
<protein>
    <submittedName>
        <fullName evidence="2">Uncharacterized protein</fullName>
    </submittedName>
</protein>
<organism evidence="2 3">
    <name type="scientific">Agrocybe pediades</name>
    <dbReference type="NCBI Taxonomy" id="84607"/>
    <lineage>
        <taxon>Eukaryota</taxon>
        <taxon>Fungi</taxon>
        <taxon>Dikarya</taxon>
        <taxon>Basidiomycota</taxon>
        <taxon>Agaricomycotina</taxon>
        <taxon>Agaricomycetes</taxon>
        <taxon>Agaricomycetidae</taxon>
        <taxon>Agaricales</taxon>
        <taxon>Agaricineae</taxon>
        <taxon>Strophariaceae</taxon>
        <taxon>Agrocybe</taxon>
    </lineage>
</organism>
<dbReference type="AlphaFoldDB" id="A0A8H4VI09"/>
<evidence type="ECO:0000313" key="3">
    <source>
        <dbReference type="Proteomes" id="UP000521872"/>
    </source>
</evidence>
<feature type="region of interest" description="Disordered" evidence="1">
    <location>
        <begin position="21"/>
        <end position="48"/>
    </location>
</feature>
<evidence type="ECO:0000313" key="2">
    <source>
        <dbReference type="EMBL" id="KAF4611216.1"/>
    </source>
</evidence>
<gene>
    <name evidence="2" type="ORF">D9613_006666</name>
</gene>
<comment type="caution">
    <text evidence="2">The sequence shown here is derived from an EMBL/GenBank/DDBJ whole genome shotgun (WGS) entry which is preliminary data.</text>
</comment>
<keyword evidence="3" id="KW-1185">Reference proteome</keyword>
<evidence type="ECO:0000256" key="1">
    <source>
        <dbReference type="SAM" id="MobiDB-lite"/>
    </source>
</evidence>
<accession>A0A8H4VI09</accession>
<feature type="compositionally biased region" description="Basic and acidic residues" evidence="1">
    <location>
        <begin position="297"/>
        <end position="313"/>
    </location>
</feature>
<name>A0A8H4VI09_9AGAR</name>